<accession>A0ABR5H4A1</accession>
<gene>
    <name evidence="1" type="ORF">QR79_20090</name>
</gene>
<dbReference type="RefSeq" id="WP_048426876.1">
    <property type="nucleotide sequence ID" value="NZ_JTHF01000058.1"/>
</dbReference>
<name>A0ABR5H4A1_9HYPH</name>
<protein>
    <submittedName>
        <fullName evidence="1">Uncharacterized protein</fullName>
    </submittedName>
</protein>
<comment type="caution">
    <text evidence="1">The sequence shown here is derived from an EMBL/GenBank/DDBJ whole genome shotgun (WGS) entry which is preliminary data.</text>
</comment>
<reference evidence="1 2" key="1">
    <citation type="submission" date="2014-11" db="EMBL/GenBank/DDBJ databases">
        <title>Comparative genomics of Methylobacterium species.</title>
        <authorList>
            <person name="Chaudhry V."/>
            <person name="Patil P.B."/>
        </authorList>
    </citation>
    <scope>NUCLEOTIDE SEQUENCE [LARGE SCALE GENOMIC DNA]</scope>
    <source>
        <strain evidence="1 2">SE3.6</strain>
    </source>
</reference>
<evidence type="ECO:0000313" key="2">
    <source>
        <dbReference type="Proteomes" id="UP000036471"/>
    </source>
</evidence>
<proteinExistence type="predicted"/>
<dbReference type="Proteomes" id="UP000036471">
    <property type="component" value="Unassembled WGS sequence"/>
</dbReference>
<dbReference type="EMBL" id="JTHG01000196">
    <property type="protein sequence ID" value="KMO18536.1"/>
    <property type="molecule type" value="Genomic_DNA"/>
</dbReference>
<evidence type="ECO:0000313" key="1">
    <source>
        <dbReference type="EMBL" id="KMO18536.1"/>
    </source>
</evidence>
<organism evidence="1 2">
    <name type="scientific">Methylobacterium indicum</name>
    <dbReference type="NCBI Taxonomy" id="1775910"/>
    <lineage>
        <taxon>Bacteria</taxon>
        <taxon>Pseudomonadati</taxon>
        <taxon>Pseudomonadota</taxon>
        <taxon>Alphaproteobacteria</taxon>
        <taxon>Hyphomicrobiales</taxon>
        <taxon>Methylobacteriaceae</taxon>
        <taxon>Methylobacterium</taxon>
    </lineage>
</organism>
<sequence length="63" mass="6306">MDVIPGWITIGGVQQMVTGGVASQTASGATVTVKISQGTIALSGTPFRQADSGTASIVRVICN</sequence>
<keyword evidence="2" id="KW-1185">Reference proteome</keyword>